<evidence type="ECO:0000313" key="2">
    <source>
        <dbReference type="Proteomes" id="UP000193986"/>
    </source>
</evidence>
<name>A0A1Y2AL51_9TREE</name>
<dbReference type="InParanoid" id="A0A1Y2AL51"/>
<dbReference type="PANTHER" id="PTHR31591:SF1">
    <property type="entry name" value="UPF0613 PROTEIN PB24D3.06C"/>
    <property type="match status" value="1"/>
</dbReference>
<reference evidence="1 2" key="1">
    <citation type="submission" date="2016-07" db="EMBL/GenBank/DDBJ databases">
        <title>Pervasive Adenine N6-methylation of Active Genes in Fungi.</title>
        <authorList>
            <consortium name="DOE Joint Genome Institute"/>
            <person name="Mondo S.J."/>
            <person name="Dannebaum R.O."/>
            <person name="Kuo R.C."/>
            <person name="Labutti K."/>
            <person name="Haridas S."/>
            <person name="Kuo A."/>
            <person name="Salamov A."/>
            <person name="Ahrendt S.R."/>
            <person name="Lipzen A."/>
            <person name="Sullivan W."/>
            <person name="Andreopoulos W.B."/>
            <person name="Clum A."/>
            <person name="Lindquist E."/>
            <person name="Daum C."/>
            <person name="Ramamoorthy G.K."/>
            <person name="Gryganskyi A."/>
            <person name="Culley D."/>
            <person name="Magnuson J.K."/>
            <person name="James T.Y."/>
            <person name="O'Malley M.A."/>
            <person name="Stajich J.E."/>
            <person name="Spatafora J.W."/>
            <person name="Visel A."/>
            <person name="Grigoriev I.V."/>
        </authorList>
    </citation>
    <scope>NUCLEOTIDE SEQUENCE [LARGE SCALE GENOMIC DNA]</scope>
    <source>
        <strain evidence="1 2">68-887.2</strain>
    </source>
</reference>
<comment type="caution">
    <text evidence="1">The sequence shown here is derived from an EMBL/GenBank/DDBJ whole genome shotgun (WGS) entry which is preliminary data.</text>
</comment>
<dbReference type="Gene3D" id="3.40.50.1820">
    <property type="entry name" value="alpha/beta hydrolase"/>
    <property type="match status" value="1"/>
</dbReference>
<gene>
    <name evidence="1" type="ORF">BCR39DRAFT_549686</name>
</gene>
<dbReference type="FunCoup" id="A0A1Y2AL51">
    <property type="interactions" value="4"/>
</dbReference>
<dbReference type="Pfam" id="PF08538">
    <property type="entry name" value="DUF1749"/>
    <property type="match status" value="1"/>
</dbReference>
<organism evidence="1 2">
    <name type="scientific">Naematelia encephala</name>
    <dbReference type="NCBI Taxonomy" id="71784"/>
    <lineage>
        <taxon>Eukaryota</taxon>
        <taxon>Fungi</taxon>
        <taxon>Dikarya</taxon>
        <taxon>Basidiomycota</taxon>
        <taxon>Agaricomycotina</taxon>
        <taxon>Tremellomycetes</taxon>
        <taxon>Tremellales</taxon>
        <taxon>Naemateliaceae</taxon>
        <taxon>Naematelia</taxon>
    </lineage>
</organism>
<sequence>MSIPASAAGPMPGTLSHYKTGFHTYPFFTTGSLSSTRVVVFIGGLFSGFGDVGYVNALSKAIEIIDWKLVIMHWSGAYEGFATGSLDRDVKEMADLVTHLRSTGHSTIVLMGHSTGSQGVIHYLTTTCPSPHLANSPLIGALPLPAVQGGILQATASTREFTDSGAYDLARSWAAVLPEAQLAMKTGKGEEILSDQACKVLGMRATGYRIWSLADPSGEDDYWSTDLPFEQDGIHAHPISKSFGKLPVPTLALWGGKDELGMPFDKVSPALKRWEEASRGQLETCVIDNASHAVTDDKDRAILGEMVVEWLTKHF</sequence>
<protein>
    <recommendedName>
        <fullName evidence="3">Alpha/Beta hydrolase protein</fullName>
    </recommendedName>
</protein>
<dbReference type="AlphaFoldDB" id="A0A1Y2AL51"/>
<dbReference type="SUPFAM" id="SSF53474">
    <property type="entry name" value="alpha/beta-Hydrolases"/>
    <property type="match status" value="1"/>
</dbReference>
<proteinExistence type="predicted"/>
<dbReference type="OrthoDB" id="10034502at2759"/>
<evidence type="ECO:0008006" key="3">
    <source>
        <dbReference type="Google" id="ProtNLM"/>
    </source>
</evidence>
<dbReference type="Proteomes" id="UP000193986">
    <property type="component" value="Unassembled WGS sequence"/>
</dbReference>
<dbReference type="PANTHER" id="PTHR31591">
    <property type="entry name" value="UPF0613 PROTEIN PB24D3.06C"/>
    <property type="match status" value="1"/>
</dbReference>
<dbReference type="InterPro" id="IPR013744">
    <property type="entry name" value="SidJ"/>
</dbReference>
<dbReference type="InterPro" id="IPR029058">
    <property type="entry name" value="AB_hydrolase_fold"/>
</dbReference>
<dbReference type="EMBL" id="MCFC01000081">
    <property type="protein sequence ID" value="ORY23281.1"/>
    <property type="molecule type" value="Genomic_DNA"/>
</dbReference>
<accession>A0A1Y2AL51</accession>
<keyword evidence="2" id="KW-1185">Reference proteome</keyword>
<evidence type="ECO:0000313" key="1">
    <source>
        <dbReference type="EMBL" id="ORY23281.1"/>
    </source>
</evidence>